<dbReference type="EMBL" id="JH793608">
    <property type="protein sequence ID" value="ELQ33369.1"/>
    <property type="molecule type" value="Genomic_DNA"/>
</dbReference>
<proteinExistence type="predicted"/>
<protein>
    <submittedName>
        <fullName evidence="1">Uncharacterized protein</fullName>
    </submittedName>
</protein>
<accession>A0AA97NND7</accession>
<dbReference type="AlphaFoldDB" id="A0AA97NND7"/>
<sequence length="296" mass="33842">MAPTQCGKFIVFTRTYSLLSAGRNGIISSRPLPSHEMNHYLRNNILLDFELHANIYNRRPTSLVSVSGRLIDSIARAFYKRLENGEPANQIKIIFITIPIDHYNRMKSEGKVQAARELAAQRGMERPEKFQHESLFVSEIPPEYVTHTVALQTLLDRDLSNRFWGHITDYSTAGLKEGLKNCFRTPGGELDVNDILNDYGAGRKLGEFVKLFGARAPDSISCHFIDEIFRRRLEDGGLIDGLEDSIVWDWLMNPKLLVDYENYQEWYLATDQDCQTAADIRAFKEEAEVRAVRIGL</sequence>
<organism evidence="1">
    <name type="scientific">Pyricularia oryzae (strain Y34)</name>
    <name type="common">Rice blast fungus</name>
    <name type="synonym">Magnaporthe oryzae</name>
    <dbReference type="NCBI Taxonomy" id="1143189"/>
    <lineage>
        <taxon>Eukaryota</taxon>
        <taxon>Fungi</taxon>
        <taxon>Dikarya</taxon>
        <taxon>Ascomycota</taxon>
        <taxon>Pezizomycotina</taxon>
        <taxon>Sordariomycetes</taxon>
        <taxon>Sordariomycetidae</taxon>
        <taxon>Magnaporthales</taxon>
        <taxon>Pyriculariaceae</taxon>
        <taxon>Pyricularia</taxon>
    </lineage>
</organism>
<gene>
    <name evidence="1" type="ORF">OOU_Y34scaffold00967g1</name>
</gene>
<name>A0AA97NND7_PYRO3</name>
<reference evidence="1" key="1">
    <citation type="journal article" date="2012" name="PLoS Genet.">
        <title>Comparative analysis of the genomes of two field isolates of the rice blast fungus Magnaporthe oryzae.</title>
        <authorList>
            <person name="Xue M."/>
            <person name="Yang J."/>
            <person name="Li Z."/>
            <person name="Hu S."/>
            <person name="Yao N."/>
            <person name="Dean R.A."/>
            <person name="Zhao W."/>
            <person name="Shen M."/>
            <person name="Zhang H."/>
            <person name="Li C."/>
            <person name="Liu L."/>
            <person name="Cao L."/>
            <person name="Xu X."/>
            <person name="Xing Y."/>
            <person name="Hsiang T."/>
            <person name="Zhang Z."/>
            <person name="Xu J.R."/>
            <person name="Peng Y.L."/>
        </authorList>
    </citation>
    <scope>NUCLEOTIDE SEQUENCE</scope>
    <source>
        <strain evidence="1">Y34</strain>
    </source>
</reference>
<dbReference type="Proteomes" id="UP000011086">
    <property type="component" value="Unassembled WGS sequence"/>
</dbReference>
<evidence type="ECO:0000313" key="1">
    <source>
        <dbReference type="EMBL" id="ELQ33369.1"/>
    </source>
</evidence>